<accession>A0A9Q0PRT7</accession>
<evidence type="ECO:0000313" key="2">
    <source>
        <dbReference type="Proteomes" id="UP001151529"/>
    </source>
</evidence>
<sequence>MVVDENLSGNDEGSDLVIPSVPLKEEVSDLKARFVGSGQIAARMYEENDGSNEISRIWCEWLGK</sequence>
<organism evidence="1 2">
    <name type="scientific">Salix viminalis</name>
    <name type="common">Common osier</name>
    <name type="synonym">Basket willow</name>
    <dbReference type="NCBI Taxonomy" id="40686"/>
    <lineage>
        <taxon>Eukaryota</taxon>
        <taxon>Viridiplantae</taxon>
        <taxon>Streptophyta</taxon>
        <taxon>Embryophyta</taxon>
        <taxon>Tracheophyta</taxon>
        <taxon>Spermatophyta</taxon>
        <taxon>Magnoliopsida</taxon>
        <taxon>eudicotyledons</taxon>
        <taxon>Gunneridae</taxon>
        <taxon>Pentapetalae</taxon>
        <taxon>rosids</taxon>
        <taxon>fabids</taxon>
        <taxon>Malpighiales</taxon>
        <taxon>Salicaceae</taxon>
        <taxon>Saliceae</taxon>
        <taxon>Salix</taxon>
    </lineage>
</organism>
<dbReference type="OrthoDB" id="1876367at2759"/>
<gene>
    <name evidence="1" type="ORF">OIU85_004054</name>
</gene>
<dbReference type="Proteomes" id="UP001151529">
    <property type="component" value="Chromosome 13"/>
</dbReference>
<dbReference type="PANTHER" id="PTHR35497:SF1">
    <property type="entry name" value="ACYL-UDP-N-ACETYLGLUCOSAMINE O-ACYLTRANSFERASE"/>
    <property type="match status" value="1"/>
</dbReference>
<dbReference type="AlphaFoldDB" id="A0A9Q0PRT7"/>
<protein>
    <submittedName>
        <fullName evidence="1">Uncharacterized protein</fullName>
    </submittedName>
</protein>
<feature type="non-terminal residue" evidence="1">
    <location>
        <position position="64"/>
    </location>
</feature>
<name>A0A9Q0PRT7_SALVM</name>
<keyword evidence="2" id="KW-1185">Reference proteome</keyword>
<evidence type="ECO:0000313" key="1">
    <source>
        <dbReference type="EMBL" id="KAJ6693250.1"/>
    </source>
</evidence>
<dbReference type="PANTHER" id="PTHR35497">
    <property type="entry name" value="ACYL-UDP-N-ACETYLGLUCOSAMINE O-ACYLTRANSFERASE"/>
    <property type="match status" value="1"/>
</dbReference>
<reference evidence="1" key="1">
    <citation type="submission" date="2022-11" db="EMBL/GenBank/DDBJ databases">
        <authorList>
            <person name="Hyden B.L."/>
            <person name="Feng K."/>
            <person name="Yates T."/>
            <person name="Jawdy S."/>
            <person name="Smart L.B."/>
            <person name="Muchero W."/>
        </authorList>
    </citation>
    <scope>NUCLEOTIDE SEQUENCE</scope>
    <source>
        <tissue evidence="1">Shoot tip</tissue>
    </source>
</reference>
<dbReference type="EMBL" id="JAPFFL010000011">
    <property type="protein sequence ID" value="KAJ6693250.1"/>
    <property type="molecule type" value="Genomic_DNA"/>
</dbReference>
<reference evidence="1" key="2">
    <citation type="journal article" date="2023" name="Int. J. Mol. Sci.">
        <title>De Novo Assembly and Annotation of 11 Diverse Shrub Willow (Salix) Genomes Reveals Novel Gene Organization in Sex-Linked Regions.</title>
        <authorList>
            <person name="Hyden B."/>
            <person name="Feng K."/>
            <person name="Yates T.B."/>
            <person name="Jawdy S."/>
            <person name="Cereghino C."/>
            <person name="Smart L.B."/>
            <person name="Muchero W."/>
        </authorList>
    </citation>
    <scope>NUCLEOTIDE SEQUENCE [LARGE SCALE GENOMIC DNA]</scope>
    <source>
        <tissue evidence="1">Shoot tip</tissue>
    </source>
</reference>
<comment type="caution">
    <text evidence="1">The sequence shown here is derived from an EMBL/GenBank/DDBJ whole genome shotgun (WGS) entry which is preliminary data.</text>
</comment>
<proteinExistence type="predicted"/>